<dbReference type="EMBL" id="SJPY01000003">
    <property type="protein sequence ID" value="TWU43047.1"/>
    <property type="molecule type" value="Genomic_DNA"/>
</dbReference>
<dbReference type="GO" id="GO:0008821">
    <property type="term" value="F:crossover junction DNA endonuclease activity"/>
    <property type="evidence" value="ECO:0007669"/>
    <property type="project" value="UniProtKB-UniRule"/>
</dbReference>
<dbReference type="Proteomes" id="UP000315471">
    <property type="component" value="Unassembled WGS sequence"/>
</dbReference>
<comment type="catalytic activity">
    <reaction evidence="12 13">
        <text>Endonucleolytic cleavage at a junction such as a reciprocal single-stranded crossover between two homologous DNA duplexes (Holliday junction).</text>
        <dbReference type="EC" id="3.1.21.10"/>
    </reaction>
</comment>
<evidence type="ECO:0000256" key="6">
    <source>
        <dbReference type="ARBA" id="ARBA00022763"/>
    </source>
</evidence>
<dbReference type="PANTHER" id="PTHR30194:SF3">
    <property type="entry name" value="CROSSOVER JUNCTION ENDODEOXYRIBONUCLEASE RUVC"/>
    <property type="match status" value="1"/>
</dbReference>
<feature type="active site" evidence="13">
    <location>
        <position position="21"/>
    </location>
</feature>
<dbReference type="SUPFAM" id="SSF53098">
    <property type="entry name" value="Ribonuclease H-like"/>
    <property type="match status" value="1"/>
</dbReference>
<keyword evidence="11 13" id="KW-0234">DNA repair</keyword>
<accession>A0A5C6E530</accession>
<comment type="subcellular location">
    <subcellularLocation>
        <location evidence="13">Cytoplasm</location>
    </subcellularLocation>
</comment>
<comment type="caution">
    <text evidence="15">The sequence shown here is derived from an EMBL/GenBank/DDBJ whole genome shotgun (WGS) entry which is preliminary data.</text>
</comment>
<dbReference type="PROSITE" id="PS01321">
    <property type="entry name" value="RUVC"/>
    <property type="match status" value="1"/>
</dbReference>
<feature type="binding site" evidence="13">
    <location>
        <position position="21"/>
    </location>
    <ligand>
        <name>Mg(2+)</name>
        <dbReference type="ChEBI" id="CHEBI:18420"/>
        <label>1</label>
    </ligand>
</feature>
<comment type="cofactor">
    <cofactor evidence="13">
        <name>Mg(2+)</name>
        <dbReference type="ChEBI" id="CHEBI:18420"/>
    </cofactor>
    <text evidence="13">Binds 2 Mg(2+) ion per subunit.</text>
</comment>
<dbReference type="Gene3D" id="3.30.420.10">
    <property type="entry name" value="Ribonuclease H-like superfamily/Ribonuclease H"/>
    <property type="match status" value="1"/>
</dbReference>
<dbReference type="PRINTS" id="PR00696">
    <property type="entry name" value="RSOLVASERUVC"/>
</dbReference>
<proteinExistence type="inferred from homology"/>
<dbReference type="HAMAP" id="MF_00034">
    <property type="entry name" value="RuvC"/>
    <property type="match status" value="1"/>
</dbReference>
<keyword evidence="6 13" id="KW-0227">DNA damage</keyword>
<keyword evidence="16" id="KW-1185">Reference proteome</keyword>
<gene>
    <name evidence="13 15" type="primary">ruvC</name>
    <name evidence="15" type="ORF">Q31b_20820</name>
</gene>
<dbReference type="InterPro" id="IPR002176">
    <property type="entry name" value="X-over_junc_endoDNase_RuvC"/>
</dbReference>
<evidence type="ECO:0000256" key="2">
    <source>
        <dbReference type="ARBA" id="ARBA00022490"/>
    </source>
</evidence>
<evidence type="ECO:0000256" key="4">
    <source>
        <dbReference type="ARBA" id="ARBA00022723"/>
    </source>
</evidence>
<comment type="function">
    <text evidence="13">The RuvA-RuvB-RuvC complex processes Holliday junction (HJ) DNA during genetic recombination and DNA repair. Endonuclease that resolves HJ intermediates. Cleaves cruciform DNA by making single-stranded nicks across the HJ at symmetrical positions within the homologous arms, yielding a 5'-phosphate and a 3'-hydroxyl group; requires a central core of homology in the junction. The consensus cleavage sequence is 5'-(A/T)TT(C/G)-3'. Cleavage occurs on the 3'-side of the TT dinucleotide at the point of strand exchange. HJ branch migration catalyzed by RuvA-RuvB allows RuvC to scan DNA until it finds its consensus sequence, where it cleaves and resolves the cruciform DNA.</text>
</comment>
<evidence type="ECO:0000256" key="7">
    <source>
        <dbReference type="ARBA" id="ARBA00022801"/>
    </source>
</evidence>
<dbReference type="InterPro" id="IPR036397">
    <property type="entry name" value="RNaseH_sf"/>
</dbReference>
<evidence type="ECO:0000256" key="13">
    <source>
        <dbReference type="HAMAP-Rule" id="MF_00034"/>
    </source>
</evidence>
<dbReference type="NCBIfam" id="TIGR00228">
    <property type="entry name" value="ruvC"/>
    <property type="match status" value="1"/>
</dbReference>
<keyword evidence="5 13" id="KW-0255">Endonuclease</keyword>
<keyword evidence="3 13" id="KW-0540">Nuclease</keyword>
<evidence type="ECO:0000256" key="5">
    <source>
        <dbReference type="ARBA" id="ARBA00022759"/>
    </source>
</evidence>
<evidence type="ECO:0000313" key="15">
    <source>
        <dbReference type="EMBL" id="TWU43047.1"/>
    </source>
</evidence>
<name>A0A5C6E530_9BACT</name>
<keyword evidence="2 13" id="KW-0963">Cytoplasm</keyword>
<organism evidence="15 16">
    <name type="scientific">Novipirellula aureliae</name>
    <dbReference type="NCBI Taxonomy" id="2527966"/>
    <lineage>
        <taxon>Bacteria</taxon>
        <taxon>Pseudomonadati</taxon>
        <taxon>Planctomycetota</taxon>
        <taxon>Planctomycetia</taxon>
        <taxon>Pirellulales</taxon>
        <taxon>Pirellulaceae</taxon>
        <taxon>Novipirellula</taxon>
    </lineage>
</organism>
<feature type="active site" evidence="13">
    <location>
        <position position="81"/>
    </location>
</feature>
<evidence type="ECO:0000256" key="10">
    <source>
        <dbReference type="ARBA" id="ARBA00023172"/>
    </source>
</evidence>
<keyword evidence="8 13" id="KW-0460">Magnesium</keyword>
<dbReference type="InterPro" id="IPR012337">
    <property type="entry name" value="RNaseH-like_sf"/>
</dbReference>
<feature type="binding site" evidence="13">
    <location>
        <position position="81"/>
    </location>
    <ligand>
        <name>Mg(2+)</name>
        <dbReference type="ChEBI" id="CHEBI:18420"/>
        <label>2</label>
    </ligand>
</feature>
<evidence type="ECO:0000256" key="3">
    <source>
        <dbReference type="ARBA" id="ARBA00022722"/>
    </source>
</evidence>
<evidence type="ECO:0000313" key="16">
    <source>
        <dbReference type="Proteomes" id="UP000315471"/>
    </source>
</evidence>
<reference evidence="15 16" key="1">
    <citation type="submission" date="2019-02" db="EMBL/GenBank/DDBJ databases">
        <title>Deep-cultivation of Planctomycetes and their phenomic and genomic characterization uncovers novel biology.</title>
        <authorList>
            <person name="Wiegand S."/>
            <person name="Jogler M."/>
            <person name="Boedeker C."/>
            <person name="Pinto D."/>
            <person name="Vollmers J."/>
            <person name="Rivas-Marin E."/>
            <person name="Kohn T."/>
            <person name="Peeters S.H."/>
            <person name="Heuer A."/>
            <person name="Rast P."/>
            <person name="Oberbeckmann S."/>
            <person name="Bunk B."/>
            <person name="Jeske O."/>
            <person name="Meyerdierks A."/>
            <person name="Storesund J.E."/>
            <person name="Kallscheuer N."/>
            <person name="Luecker S."/>
            <person name="Lage O.M."/>
            <person name="Pohl T."/>
            <person name="Merkel B.J."/>
            <person name="Hornburger P."/>
            <person name="Mueller R.-W."/>
            <person name="Bruemmer F."/>
            <person name="Labrenz M."/>
            <person name="Spormann A.M."/>
            <person name="Op Den Camp H."/>
            <person name="Overmann J."/>
            <person name="Amann R."/>
            <person name="Jetten M.S.M."/>
            <person name="Mascher T."/>
            <person name="Medema M.H."/>
            <person name="Devos D.P."/>
            <person name="Kaster A.-K."/>
            <person name="Ovreas L."/>
            <person name="Rohde M."/>
            <person name="Galperin M.Y."/>
            <person name="Jogler C."/>
        </authorList>
    </citation>
    <scope>NUCLEOTIDE SEQUENCE [LARGE SCALE GENOMIC DNA]</scope>
    <source>
        <strain evidence="15 16">Q31b</strain>
    </source>
</reference>
<evidence type="ECO:0000256" key="14">
    <source>
        <dbReference type="NCBIfam" id="TIGR00228"/>
    </source>
</evidence>
<dbReference type="GO" id="GO:0003677">
    <property type="term" value="F:DNA binding"/>
    <property type="evidence" value="ECO:0007669"/>
    <property type="project" value="UniProtKB-KW"/>
</dbReference>
<dbReference type="GO" id="GO:0006281">
    <property type="term" value="P:DNA repair"/>
    <property type="evidence" value="ECO:0007669"/>
    <property type="project" value="UniProtKB-UniRule"/>
</dbReference>
<feature type="active site" evidence="13">
    <location>
        <position position="155"/>
    </location>
</feature>
<evidence type="ECO:0000256" key="11">
    <source>
        <dbReference type="ARBA" id="ARBA00023204"/>
    </source>
</evidence>
<dbReference type="FunFam" id="3.30.420.10:FF:000002">
    <property type="entry name" value="Crossover junction endodeoxyribonuclease RuvC"/>
    <property type="match status" value="1"/>
</dbReference>
<protein>
    <recommendedName>
        <fullName evidence="13 14">Crossover junction endodeoxyribonuclease RuvC</fullName>
        <ecNumber evidence="13 14">3.1.21.10</ecNumber>
    </recommendedName>
    <alternativeName>
        <fullName evidence="13">Holliday junction nuclease RuvC</fullName>
    </alternativeName>
    <alternativeName>
        <fullName evidence="13">Holliday junction resolvase RuvC</fullName>
    </alternativeName>
</protein>
<dbReference type="NCBIfam" id="NF000711">
    <property type="entry name" value="PRK00039.2-1"/>
    <property type="match status" value="1"/>
</dbReference>
<keyword evidence="10 13" id="KW-0233">DNA recombination</keyword>
<comment type="subunit">
    <text evidence="13">Homodimer which binds Holliday junction (HJ) DNA. The HJ becomes 2-fold symmetrical on binding to RuvC with unstacked arms; it has a different conformation from HJ DNA in complex with RuvA. In the full resolvosome a probable DNA-RuvA(4)-RuvB(12)-RuvC(2) complex forms which resolves the HJ.</text>
</comment>
<dbReference type="AlphaFoldDB" id="A0A5C6E530"/>
<dbReference type="PANTHER" id="PTHR30194">
    <property type="entry name" value="CROSSOVER JUNCTION ENDODEOXYRIBONUCLEASE RUVC"/>
    <property type="match status" value="1"/>
</dbReference>
<evidence type="ECO:0000256" key="12">
    <source>
        <dbReference type="ARBA" id="ARBA00029354"/>
    </source>
</evidence>
<dbReference type="InterPro" id="IPR020563">
    <property type="entry name" value="X-over_junc_endoDNase_Mg_BS"/>
</dbReference>
<feature type="binding site" evidence="13">
    <location>
        <position position="155"/>
    </location>
    <ligand>
        <name>Mg(2+)</name>
        <dbReference type="ChEBI" id="CHEBI:18420"/>
        <label>1</label>
    </ligand>
</feature>
<dbReference type="GO" id="GO:0006310">
    <property type="term" value="P:DNA recombination"/>
    <property type="evidence" value="ECO:0007669"/>
    <property type="project" value="UniProtKB-UniRule"/>
</dbReference>
<comment type="similarity">
    <text evidence="1 13">Belongs to the RuvC family.</text>
</comment>
<dbReference type="Pfam" id="PF02075">
    <property type="entry name" value="RuvC"/>
    <property type="match status" value="1"/>
</dbReference>
<evidence type="ECO:0000256" key="8">
    <source>
        <dbReference type="ARBA" id="ARBA00022842"/>
    </source>
</evidence>
<sequence>MSDNSKPLVVEKSGLRILGIDPGLNTTGYGVIEINGSTISLCEAGIIRSRPKDSIEKRLLEIHNGVSEVIEAFGPKKMALEQLFSHYTRPRTAILMGHARGVICLAASQAGIPVCHFEPTRVKKVLTGNGHAPKHQMQQAVKVQLSLATFPEPADVADALAIALCGHHLGDMSPLEALLKNR</sequence>
<dbReference type="GO" id="GO:0000287">
    <property type="term" value="F:magnesium ion binding"/>
    <property type="evidence" value="ECO:0007669"/>
    <property type="project" value="UniProtKB-UniRule"/>
</dbReference>
<dbReference type="GO" id="GO:0048476">
    <property type="term" value="C:Holliday junction resolvase complex"/>
    <property type="evidence" value="ECO:0007669"/>
    <property type="project" value="UniProtKB-UniRule"/>
</dbReference>
<dbReference type="GO" id="GO:0005737">
    <property type="term" value="C:cytoplasm"/>
    <property type="evidence" value="ECO:0007669"/>
    <property type="project" value="UniProtKB-SubCell"/>
</dbReference>
<evidence type="ECO:0000256" key="9">
    <source>
        <dbReference type="ARBA" id="ARBA00023125"/>
    </source>
</evidence>
<dbReference type="CDD" id="cd16962">
    <property type="entry name" value="RuvC"/>
    <property type="match status" value="1"/>
</dbReference>
<dbReference type="RefSeq" id="WP_231617442.1">
    <property type="nucleotide sequence ID" value="NZ_SJPY01000003.1"/>
</dbReference>
<dbReference type="EC" id="3.1.21.10" evidence="13 14"/>
<evidence type="ECO:0000256" key="1">
    <source>
        <dbReference type="ARBA" id="ARBA00009518"/>
    </source>
</evidence>
<keyword evidence="4 13" id="KW-0479">Metal-binding</keyword>
<keyword evidence="7 13" id="KW-0378">Hydrolase</keyword>
<keyword evidence="9 13" id="KW-0238">DNA-binding</keyword>